<dbReference type="Proteomes" id="UP001302367">
    <property type="component" value="Chromosome 6"/>
</dbReference>
<sequence>MRLHEYLLLGVSVAMCVDARVLITEQVDAVIAEDVDALMAQDGSALNEVSFDPTDAMERRLYSRSLPPCKELYGESFETNATAQVIANARYSLSHTVKYPSIGWKHQICNHWQVLCMSLAGGIDWDGNSGQIGTIMGHWHGEDGSELLAVHYWHNELGFTGRNAGAKIYPAHGCIFICVKGYMNAKVMYSGYRDRQGNQRGVIGNDTARTGLDPKGNPRDPDWWDGPCRCYGNQRWDIFGSDIAFEWRKG</sequence>
<evidence type="ECO:0000313" key="2">
    <source>
        <dbReference type="EMBL" id="PIA94305.1"/>
    </source>
</evidence>
<keyword evidence="5" id="KW-1185">Reference proteome</keyword>
<keyword evidence="1" id="KW-0732">Signal</keyword>
<feature type="signal peptide" evidence="1">
    <location>
        <begin position="1"/>
        <end position="19"/>
    </location>
</feature>
<gene>
    <name evidence="2" type="ORF">CB0940_08233</name>
    <name evidence="3" type="ORF">RHO25_009448</name>
</gene>
<protein>
    <submittedName>
        <fullName evidence="2">Uncharacterized protein</fullName>
    </submittedName>
</protein>
<proteinExistence type="predicted"/>
<evidence type="ECO:0000313" key="3">
    <source>
        <dbReference type="EMBL" id="WPB04801.1"/>
    </source>
</evidence>
<evidence type="ECO:0000313" key="4">
    <source>
        <dbReference type="Proteomes" id="UP000230605"/>
    </source>
</evidence>
<dbReference type="AlphaFoldDB" id="A0A2G5HP34"/>
<dbReference type="EMBL" id="CP134189">
    <property type="protein sequence ID" value="WPB04801.1"/>
    <property type="molecule type" value="Genomic_DNA"/>
</dbReference>
<evidence type="ECO:0000256" key="1">
    <source>
        <dbReference type="SAM" id="SignalP"/>
    </source>
</evidence>
<name>A0A2G5HP34_CERBT</name>
<dbReference type="EMBL" id="LKMD01000104">
    <property type="protein sequence ID" value="PIA94305.1"/>
    <property type="molecule type" value="Genomic_DNA"/>
</dbReference>
<dbReference type="OrthoDB" id="3622660at2759"/>
<reference evidence="3 5" key="2">
    <citation type="submission" date="2023-09" db="EMBL/GenBank/DDBJ databases">
        <title>Complete-Gapless Cercospora beticola genome.</title>
        <authorList>
            <person name="Wyatt N.A."/>
            <person name="Spanner R.E."/>
            <person name="Bolton M.D."/>
        </authorList>
    </citation>
    <scope>NUCLEOTIDE SEQUENCE [LARGE SCALE GENOMIC DNA]</scope>
    <source>
        <strain evidence="3">Cb09-40</strain>
    </source>
</reference>
<organism evidence="2 4">
    <name type="scientific">Cercospora beticola</name>
    <name type="common">Sugarbeet leaf spot fungus</name>
    <dbReference type="NCBI Taxonomy" id="122368"/>
    <lineage>
        <taxon>Eukaryota</taxon>
        <taxon>Fungi</taxon>
        <taxon>Dikarya</taxon>
        <taxon>Ascomycota</taxon>
        <taxon>Pezizomycotina</taxon>
        <taxon>Dothideomycetes</taxon>
        <taxon>Dothideomycetidae</taxon>
        <taxon>Mycosphaerellales</taxon>
        <taxon>Mycosphaerellaceae</taxon>
        <taxon>Cercospora</taxon>
    </lineage>
</organism>
<dbReference type="Proteomes" id="UP000230605">
    <property type="component" value="Chromosome 6"/>
</dbReference>
<accession>A0A2G5HP34</accession>
<evidence type="ECO:0000313" key="5">
    <source>
        <dbReference type="Proteomes" id="UP001302367"/>
    </source>
</evidence>
<reference evidence="2 4" key="1">
    <citation type="submission" date="2015-10" db="EMBL/GenBank/DDBJ databases">
        <title>The cercosporin biosynthetic gene cluster was horizontally transferred to several fungal lineages and shown to be expanded in Cercospora beticola based on microsynteny with recipient genomes.</title>
        <authorList>
            <person name="De Jonge R."/>
            <person name="Ebert M.K."/>
            <person name="Suttle J.C."/>
            <person name="Jurick Ii W.M."/>
            <person name="Secor G.A."/>
            <person name="Thomma B.P."/>
            <person name="Van De Peer Y."/>
            <person name="Bolton M.D."/>
        </authorList>
    </citation>
    <scope>NUCLEOTIDE SEQUENCE [LARGE SCALE GENOMIC DNA]</scope>
    <source>
        <strain evidence="2 4">09-40</strain>
    </source>
</reference>
<feature type="chain" id="PRO_5013794527" evidence="1">
    <location>
        <begin position="20"/>
        <end position="250"/>
    </location>
</feature>